<dbReference type="Gene3D" id="1.25.40.10">
    <property type="entry name" value="Tetratricopeptide repeat domain"/>
    <property type="match status" value="1"/>
</dbReference>
<sequence>MLLLIFLSVSFFNKDSLIKIGLNYGYNLDFKKAESCFYSLTKNYPDLPEGYFFQSLLLQFIMLDNFSDLYKRKYYELIKKTINLAKKNNSFFYLGSAYLYWALFEGWRKNYWQTFILSQELPKYFQKALATEENLPDCYLGLGLYEYFKTKANKYLLGLKIFGDKEKALNFLYKATQEAKLLRITSQYAYAWVLVEEKRFKEAESILKNLINLYPSNKVFLRLLRDLYFKKGDYRTCLEIAEKLKDLEERKILENELIMGKAYFYLKDFKKAKEHFDYIIRNKEIFKKLVRFKDHYQEALKYYQKLKWY</sequence>
<proteinExistence type="predicted"/>
<reference evidence="1" key="1">
    <citation type="journal article" date="2020" name="mSystems">
        <title>Genome- and Community-Level Interaction Insights into Carbon Utilization and Element Cycling Functions of Hydrothermarchaeota in Hydrothermal Sediment.</title>
        <authorList>
            <person name="Zhou Z."/>
            <person name="Liu Y."/>
            <person name="Xu W."/>
            <person name="Pan J."/>
            <person name="Luo Z.H."/>
            <person name="Li M."/>
        </authorList>
    </citation>
    <scope>NUCLEOTIDE SEQUENCE [LARGE SCALE GENOMIC DNA]</scope>
    <source>
        <strain evidence="1">SpSt-697</strain>
    </source>
</reference>
<dbReference type="InterPro" id="IPR019734">
    <property type="entry name" value="TPR_rpt"/>
</dbReference>
<dbReference type="SUPFAM" id="SSF81901">
    <property type="entry name" value="HCP-like"/>
    <property type="match status" value="1"/>
</dbReference>
<dbReference type="InterPro" id="IPR011990">
    <property type="entry name" value="TPR-like_helical_dom_sf"/>
</dbReference>
<comment type="caution">
    <text evidence="1">The sequence shown here is derived from an EMBL/GenBank/DDBJ whole genome shotgun (WGS) entry which is preliminary data.</text>
</comment>
<dbReference type="EMBL" id="DTDR01000045">
    <property type="protein sequence ID" value="HGK63253.1"/>
    <property type="molecule type" value="Genomic_DNA"/>
</dbReference>
<dbReference type="Pfam" id="PF13174">
    <property type="entry name" value="TPR_6"/>
    <property type="match status" value="2"/>
</dbReference>
<protein>
    <recommendedName>
        <fullName evidence="2">Tetratricopeptide repeat protein</fullName>
    </recommendedName>
</protein>
<name>A0A7V3ZUD2_UNCW3</name>
<evidence type="ECO:0000313" key="1">
    <source>
        <dbReference type="EMBL" id="HGK63253.1"/>
    </source>
</evidence>
<evidence type="ECO:0008006" key="2">
    <source>
        <dbReference type="Google" id="ProtNLM"/>
    </source>
</evidence>
<accession>A0A7V3ZUD2</accession>
<organism evidence="1">
    <name type="scientific">candidate division WOR-3 bacterium</name>
    <dbReference type="NCBI Taxonomy" id="2052148"/>
    <lineage>
        <taxon>Bacteria</taxon>
        <taxon>Bacteria division WOR-3</taxon>
    </lineage>
</organism>
<gene>
    <name evidence="1" type="ORF">ENU74_01455</name>
</gene>
<dbReference type="AlphaFoldDB" id="A0A7V3ZUD2"/>